<feature type="domain" description="Ribosomal RNA-processing protein 14 N-terminal" evidence="6">
    <location>
        <begin position="16"/>
        <end position="80"/>
    </location>
</feature>
<evidence type="ECO:0000313" key="8">
    <source>
        <dbReference type="Proteomes" id="UP000235388"/>
    </source>
</evidence>
<dbReference type="InterPro" id="IPR029190">
    <property type="entry name" value="Rrp14/SURF6_C"/>
</dbReference>
<dbReference type="InterPro" id="IPR007019">
    <property type="entry name" value="SURF6"/>
</dbReference>
<feature type="compositionally biased region" description="Basic and acidic residues" evidence="4">
    <location>
        <begin position="327"/>
        <end position="361"/>
    </location>
</feature>
<keyword evidence="3" id="KW-0539">Nucleus</keyword>
<feature type="region of interest" description="Disordered" evidence="4">
    <location>
        <begin position="308"/>
        <end position="457"/>
    </location>
</feature>
<dbReference type="AlphaFoldDB" id="A0A2N5SX43"/>
<proteinExistence type="inferred from homology"/>
<dbReference type="InterPro" id="IPR029188">
    <property type="entry name" value="Rrp14_N"/>
</dbReference>
<feature type="compositionally biased region" description="Polar residues" evidence="4">
    <location>
        <begin position="148"/>
        <end position="161"/>
    </location>
</feature>
<dbReference type="GO" id="GO:0042273">
    <property type="term" value="P:ribosomal large subunit biogenesis"/>
    <property type="evidence" value="ECO:0007669"/>
    <property type="project" value="TreeGrafter"/>
</dbReference>
<evidence type="ECO:0000256" key="4">
    <source>
        <dbReference type="SAM" id="MobiDB-lite"/>
    </source>
</evidence>
<dbReference type="GO" id="GO:0042274">
    <property type="term" value="P:ribosomal small subunit biogenesis"/>
    <property type="evidence" value="ECO:0007669"/>
    <property type="project" value="TreeGrafter"/>
</dbReference>
<dbReference type="OrthoDB" id="444809at2759"/>
<feature type="compositionally biased region" description="Basic and acidic residues" evidence="4">
    <location>
        <begin position="172"/>
        <end position="203"/>
    </location>
</feature>
<feature type="compositionally biased region" description="Polar residues" evidence="4">
    <location>
        <begin position="312"/>
        <end position="325"/>
    </location>
</feature>
<organism evidence="7 8">
    <name type="scientific">Puccinia coronata f. sp. avenae</name>
    <dbReference type="NCBI Taxonomy" id="200324"/>
    <lineage>
        <taxon>Eukaryota</taxon>
        <taxon>Fungi</taxon>
        <taxon>Dikarya</taxon>
        <taxon>Basidiomycota</taxon>
        <taxon>Pucciniomycotina</taxon>
        <taxon>Pucciniomycetes</taxon>
        <taxon>Pucciniales</taxon>
        <taxon>Pucciniaceae</taxon>
        <taxon>Puccinia</taxon>
    </lineage>
</organism>
<feature type="compositionally biased region" description="Polar residues" evidence="4">
    <location>
        <begin position="84"/>
        <end position="94"/>
    </location>
</feature>
<dbReference type="GO" id="GO:0003723">
    <property type="term" value="F:RNA binding"/>
    <property type="evidence" value="ECO:0007669"/>
    <property type="project" value="TreeGrafter"/>
</dbReference>
<dbReference type="PANTHER" id="PTHR14369:SF0">
    <property type="entry name" value="SURFEIT LOCUS PROTEIN 6"/>
    <property type="match status" value="1"/>
</dbReference>
<accession>A0A2N5SX43</accession>
<feature type="compositionally biased region" description="Basic and acidic residues" evidence="4">
    <location>
        <begin position="111"/>
        <end position="121"/>
    </location>
</feature>
<reference evidence="7 8" key="1">
    <citation type="submission" date="2017-11" db="EMBL/GenBank/DDBJ databases">
        <title>De novo assembly and phasing of dikaryotic genomes from two isolates of Puccinia coronata f. sp. avenae, the causal agent of oat crown rust.</title>
        <authorList>
            <person name="Miller M.E."/>
            <person name="Zhang Y."/>
            <person name="Omidvar V."/>
            <person name="Sperschneider J."/>
            <person name="Schwessinger B."/>
            <person name="Raley C."/>
            <person name="Palmer J.M."/>
            <person name="Garnica D."/>
            <person name="Upadhyaya N."/>
            <person name="Rathjen J."/>
            <person name="Taylor J.M."/>
            <person name="Park R.F."/>
            <person name="Dodds P.N."/>
            <person name="Hirsch C.D."/>
            <person name="Kianian S.F."/>
            <person name="Figueroa M."/>
        </authorList>
    </citation>
    <scope>NUCLEOTIDE SEQUENCE [LARGE SCALE GENOMIC DNA]</scope>
    <source>
        <strain evidence="7">12NC29</strain>
    </source>
</reference>
<feature type="compositionally biased region" description="Basic residues" evidence="4">
    <location>
        <begin position="448"/>
        <end position="457"/>
    </location>
</feature>
<dbReference type="Proteomes" id="UP000235388">
    <property type="component" value="Unassembled WGS sequence"/>
</dbReference>
<dbReference type="Pfam" id="PF04935">
    <property type="entry name" value="SURF6"/>
    <property type="match status" value="1"/>
</dbReference>
<keyword evidence="8" id="KW-1185">Reference proteome</keyword>
<evidence type="ECO:0008006" key="9">
    <source>
        <dbReference type="Google" id="ProtNLM"/>
    </source>
</evidence>
<evidence type="ECO:0000256" key="3">
    <source>
        <dbReference type="ARBA" id="ARBA00023242"/>
    </source>
</evidence>
<dbReference type="EMBL" id="PGCJ01000843">
    <property type="protein sequence ID" value="PLW17804.1"/>
    <property type="molecule type" value="Genomic_DNA"/>
</dbReference>
<dbReference type="STRING" id="200324.A0A2N5SX43"/>
<feature type="compositionally biased region" description="Polar residues" evidence="4">
    <location>
        <begin position="122"/>
        <end position="131"/>
    </location>
</feature>
<feature type="compositionally biased region" description="Basic and acidic residues" evidence="4">
    <location>
        <begin position="62"/>
        <end position="79"/>
    </location>
</feature>
<evidence type="ECO:0000256" key="2">
    <source>
        <dbReference type="ARBA" id="ARBA00005904"/>
    </source>
</evidence>
<evidence type="ECO:0000313" key="7">
    <source>
        <dbReference type="EMBL" id="PLW17804.1"/>
    </source>
</evidence>
<comment type="caution">
    <text evidence="7">The sequence shown here is derived from an EMBL/GenBank/DDBJ whole genome shotgun (WGS) entry which is preliminary data.</text>
</comment>
<sequence>MEEENPKELEELRTSILAHDQKFQGLLRMIPAKYYITQHQFSLTSFPSNSQKSGKKNKKAHQHIDPEAKRLQKRAKYDPDTLPTIPQLQGLNKSGTDKTESLLDRPNAAESSHKSDEENATSKKPSSQAPQLSRAELQAKLQKRIETLQGSSQRSNPTSENIEAAGVTGKDALLDLERKKRGEMRDRRRKERKEARSREKQLKLEQSLNSKKKISSASSKPSNTPSGSGNLQKGGKSNADAEPKKNASKDHTTSSISNQPIPSPSKSEKPSASLTPAEGSKSPAQNNACNQEPDLAFSSLSFEVKQSVGVDASNSHGPRNPSWTSKKPKEAKAALDRREAYLAKLTPEARERAEESKKWEKASLQASGTKVMDDRKKIEKALKKQTKEKKKKKHQWDERIKVVEKLKEDKQKKRSENIQARKDQIRDKKKGVKAKGNHHSSNKNSKSSGHKKPVKGF</sequence>
<evidence type="ECO:0000256" key="1">
    <source>
        <dbReference type="ARBA" id="ARBA00004123"/>
    </source>
</evidence>
<feature type="region of interest" description="Disordered" evidence="4">
    <location>
        <begin position="44"/>
        <end position="294"/>
    </location>
</feature>
<dbReference type="GO" id="GO:0003677">
    <property type="term" value="F:DNA binding"/>
    <property type="evidence" value="ECO:0007669"/>
    <property type="project" value="TreeGrafter"/>
</dbReference>
<feature type="compositionally biased region" description="Basic residues" evidence="4">
    <location>
        <begin position="383"/>
        <end position="394"/>
    </location>
</feature>
<comment type="similarity">
    <text evidence="2">Belongs to the SURF6 family.</text>
</comment>
<feature type="compositionally biased region" description="Low complexity" evidence="4">
    <location>
        <begin position="215"/>
        <end position="229"/>
    </location>
</feature>
<protein>
    <recommendedName>
        <fullName evidence="9">Ribosomal RNA-processing protein 14/surfeit locus protein 6 C-terminal domain-containing protein</fullName>
    </recommendedName>
</protein>
<name>A0A2N5SX43_9BASI</name>
<evidence type="ECO:0000259" key="5">
    <source>
        <dbReference type="Pfam" id="PF04935"/>
    </source>
</evidence>
<comment type="subcellular location">
    <subcellularLocation>
        <location evidence="1">Nucleus</location>
    </subcellularLocation>
</comment>
<feature type="compositionally biased region" description="Basic residues" evidence="4">
    <location>
        <begin position="427"/>
        <end position="441"/>
    </location>
</feature>
<feature type="compositionally biased region" description="Basic and acidic residues" evidence="4">
    <location>
        <begin position="239"/>
        <end position="252"/>
    </location>
</feature>
<gene>
    <name evidence="7" type="ORF">PCANC_11994</name>
</gene>
<feature type="compositionally biased region" description="Basic and acidic residues" evidence="4">
    <location>
        <begin position="371"/>
        <end position="382"/>
    </location>
</feature>
<dbReference type="PANTHER" id="PTHR14369">
    <property type="entry name" value="SURFEIT LOCUS PROTEIN 6"/>
    <property type="match status" value="1"/>
</dbReference>
<dbReference type="Pfam" id="PF15459">
    <property type="entry name" value="RRP14"/>
    <property type="match status" value="1"/>
</dbReference>
<evidence type="ECO:0000259" key="6">
    <source>
        <dbReference type="Pfam" id="PF15459"/>
    </source>
</evidence>
<feature type="domain" description="Ribosomal RNA-processing protein 14/surfeit locus protein 6 C-terminal" evidence="5">
    <location>
        <begin position="177"/>
        <end position="431"/>
    </location>
</feature>
<dbReference type="GO" id="GO:0005730">
    <property type="term" value="C:nucleolus"/>
    <property type="evidence" value="ECO:0007669"/>
    <property type="project" value="TreeGrafter"/>
</dbReference>
<feature type="compositionally biased region" description="Basic and acidic residues" evidence="4">
    <location>
        <begin position="395"/>
        <end position="426"/>
    </location>
</feature>